<dbReference type="VEuPathDB" id="FungiDB:BO72DRAFT_500804"/>
<reference evidence="1 2" key="1">
    <citation type="submission" date="2018-02" db="EMBL/GenBank/DDBJ databases">
        <title>The genomes of Aspergillus section Nigri reveals drivers in fungal speciation.</title>
        <authorList>
            <consortium name="DOE Joint Genome Institute"/>
            <person name="Vesth T.C."/>
            <person name="Nybo J."/>
            <person name="Theobald S."/>
            <person name="Brandl J."/>
            <person name="Frisvad J.C."/>
            <person name="Nielsen K.F."/>
            <person name="Lyhne E.K."/>
            <person name="Kogle M.E."/>
            <person name="Kuo A."/>
            <person name="Riley R."/>
            <person name="Clum A."/>
            <person name="Nolan M."/>
            <person name="Lipzen A."/>
            <person name="Salamov A."/>
            <person name="Henrissat B."/>
            <person name="Wiebenga A."/>
            <person name="De vries R.P."/>
            <person name="Grigoriev I.V."/>
            <person name="Mortensen U.H."/>
            <person name="Andersen M.R."/>
            <person name="Baker S.E."/>
        </authorList>
    </citation>
    <scope>NUCLEOTIDE SEQUENCE [LARGE SCALE GENOMIC DNA]</scope>
    <source>
        <strain evidence="1 2">CBS 313.89</strain>
    </source>
</reference>
<dbReference type="GeneID" id="63866262"/>
<evidence type="ECO:0000313" key="1">
    <source>
        <dbReference type="EMBL" id="RAK72663.1"/>
    </source>
</evidence>
<dbReference type="AlphaFoldDB" id="A0A8G1VUY6"/>
<accession>A0A8G1VUY6</accession>
<name>A0A8G1VUY6_9EURO</name>
<gene>
    <name evidence="1" type="ORF">BO72DRAFT_500804</name>
</gene>
<evidence type="ECO:0000313" key="2">
    <source>
        <dbReference type="Proteomes" id="UP000249789"/>
    </source>
</evidence>
<sequence>MCSAVAGGRAVVVVVVVVACSHTVFLFSTVSASVTFLTNMSPYLAVAIFHPRYGNFQHWALHLHSDTEDHLFEVDGEHPGFTKVTSHGHPRNIPMYIQSIRVSDIGSVDIPTIQAVVDAALVDNETLEWDCQDYVLELLEGFECEAVIDDDNPDYLEAIEILRSKRGPIL</sequence>
<keyword evidence="2" id="KW-1185">Reference proteome</keyword>
<proteinExistence type="predicted"/>
<dbReference type="RefSeq" id="XP_040796675.1">
    <property type="nucleotide sequence ID" value="XM_040948929.1"/>
</dbReference>
<organism evidence="1 2">
    <name type="scientific">Aspergillus fijiensis CBS 313.89</name>
    <dbReference type="NCBI Taxonomy" id="1448319"/>
    <lineage>
        <taxon>Eukaryota</taxon>
        <taxon>Fungi</taxon>
        <taxon>Dikarya</taxon>
        <taxon>Ascomycota</taxon>
        <taxon>Pezizomycotina</taxon>
        <taxon>Eurotiomycetes</taxon>
        <taxon>Eurotiomycetidae</taxon>
        <taxon>Eurotiales</taxon>
        <taxon>Aspergillaceae</taxon>
        <taxon>Aspergillus</taxon>
    </lineage>
</organism>
<dbReference type="EMBL" id="KZ824691">
    <property type="protein sequence ID" value="RAK72663.1"/>
    <property type="molecule type" value="Genomic_DNA"/>
</dbReference>
<dbReference type="OrthoDB" id="37659at2759"/>
<protein>
    <submittedName>
        <fullName evidence="1">Uncharacterized protein</fullName>
    </submittedName>
</protein>
<dbReference type="Proteomes" id="UP000249789">
    <property type="component" value="Unassembled WGS sequence"/>
</dbReference>